<evidence type="ECO:0000259" key="2">
    <source>
        <dbReference type="Pfam" id="PF01935"/>
    </source>
</evidence>
<dbReference type="SUPFAM" id="SSF52540">
    <property type="entry name" value="P-loop containing nucleoside triphosphate hydrolases"/>
    <property type="match status" value="1"/>
</dbReference>
<gene>
    <name evidence="4" type="ORF">ACFY05_39865</name>
</gene>
<dbReference type="CDD" id="cd01127">
    <property type="entry name" value="TrwB_TraG_TraD_VirD4"/>
    <property type="match status" value="2"/>
</dbReference>
<dbReference type="Pfam" id="PF26449">
    <property type="entry name" value="DUF8128"/>
    <property type="match status" value="1"/>
</dbReference>
<dbReference type="InterPro" id="IPR051162">
    <property type="entry name" value="T4SS_component"/>
</dbReference>
<organism evidence="4 5">
    <name type="scientific">Microtetraspora fusca</name>
    <dbReference type="NCBI Taxonomy" id="1997"/>
    <lineage>
        <taxon>Bacteria</taxon>
        <taxon>Bacillati</taxon>
        <taxon>Actinomycetota</taxon>
        <taxon>Actinomycetes</taxon>
        <taxon>Streptosporangiales</taxon>
        <taxon>Streptosporangiaceae</taxon>
        <taxon>Microtetraspora</taxon>
    </lineage>
</organism>
<dbReference type="Gene3D" id="3.40.50.300">
    <property type="entry name" value="P-loop containing nucleotide triphosphate hydrolases"/>
    <property type="match status" value="2"/>
</dbReference>
<feature type="compositionally biased region" description="Basic residues" evidence="1">
    <location>
        <begin position="811"/>
        <end position="820"/>
    </location>
</feature>
<evidence type="ECO:0000313" key="4">
    <source>
        <dbReference type="EMBL" id="MFF4778999.1"/>
    </source>
</evidence>
<sequence length="828" mass="88416">MTACLLCDLDDRDVQAVLDFFRELPTRLPELFLAHGPQAALVIAAGLSTLTVARSVLLRLRHSGLEPGARLIDISSPPQCDPQAAIVLWSQLIGLLRPAWKRALYGQPHLAWEYLADEAGVRIRMWVPGVVPPGMVEKAIQAAWPGATVTTCPSDRLLFSGLQVAGGHLILGRAEHFPLKTDHGSDPVRSLLTAMSGLRSGEQAIVQILARPATGRRLRRAHRAAAALRGAPTSSPVGQALDELAPMSGHARPGELARMFPERADQVRAILGKANQPRYQVAIRYAVVSTAPSGFTGLNDAAEGMLRGLAHTLAGAFALFTSGHQYLRRRRLHRPATVLASRRMDGGYLLSVSELAALAHLPWDADAPGITRATARPIAPSPAVPRDGAAGAVRVLGDADSGPARPVALTVADARHHVHVLGATGVGKSTLLAQMILADADAGRGALVIDPKGDLISDVLARLPASAVGRTVIFDPQDSARPPAINVLAGPDPAFAVDSIVTIFHRCFSSAWGPRVDDLLRSTCLTLTRVLGPRATLADVPRLLTDSAYRARITAQLDDELLRGFWDSYQALTPAGQASVIGPVMNKLRAVLLRPFIRHALTSPATTVPIGQLLNDGGLILARLPKGILGDDAARLFGSILLAHTWQAATHRAALTEASRRDAALYIDECHNFLNLPGHINDVLAEARGYRLSLVLAHQHLDQLPADLREALSADARNKIYFAASPKDASELKTHTAPLITPYDLTHLGAFQAAARLVVDGQQTPAFTLRTRPLPPATPGRETAIREASRDRFTTPANPAGTASSGTAGPRTRRKPRRTGNGRDPRAD</sequence>
<dbReference type="RefSeq" id="WP_387347645.1">
    <property type="nucleotide sequence ID" value="NZ_JBIAXI010000040.1"/>
</dbReference>
<feature type="compositionally biased region" description="Basic and acidic residues" evidence="1">
    <location>
        <begin position="783"/>
        <end position="793"/>
    </location>
</feature>
<dbReference type="Pfam" id="PF01935">
    <property type="entry name" value="DUF87"/>
    <property type="match status" value="1"/>
</dbReference>
<feature type="domain" description="DUF8128" evidence="3">
    <location>
        <begin position="107"/>
        <end position="363"/>
    </location>
</feature>
<feature type="domain" description="Helicase HerA central" evidence="2">
    <location>
        <begin position="404"/>
        <end position="454"/>
    </location>
</feature>
<dbReference type="PANTHER" id="PTHR30121:SF6">
    <property type="entry name" value="SLR6007 PROTEIN"/>
    <property type="match status" value="1"/>
</dbReference>
<dbReference type="Proteomes" id="UP001602119">
    <property type="component" value="Unassembled WGS sequence"/>
</dbReference>
<evidence type="ECO:0000259" key="3">
    <source>
        <dbReference type="Pfam" id="PF26449"/>
    </source>
</evidence>
<name>A0ABW6VI12_MICFU</name>
<dbReference type="InterPro" id="IPR027417">
    <property type="entry name" value="P-loop_NTPase"/>
</dbReference>
<dbReference type="InterPro" id="IPR002789">
    <property type="entry name" value="HerA_central"/>
</dbReference>
<feature type="region of interest" description="Disordered" evidence="1">
    <location>
        <begin position="768"/>
        <end position="828"/>
    </location>
</feature>
<reference evidence="4 5" key="1">
    <citation type="submission" date="2024-10" db="EMBL/GenBank/DDBJ databases">
        <title>The Natural Products Discovery Center: Release of the First 8490 Sequenced Strains for Exploring Actinobacteria Biosynthetic Diversity.</title>
        <authorList>
            <person name="Kalkreuter E."/>
            <person name="Kautsar S.A."/>
            <person name="Yang D."/>
            <person name="Bader C.D."/>
            <person name="Teijaro C.N."/>
            <person name="Fluegel L."/>
            <person name="Davis C.M."/>
            <person name="Simpson J.R."/>
            <person name="Lauterbach L."/>
            <person name="Steele A.D."/>
            <person name="Gui C."/>
            <person name="Meng S."/>
            <person name="Li G."/>
            <person name="Viehrig K."/>
            <person name="Ye F."/>
            <person name="Su P."/>
            <person name="Kiefer A.F."/>
            <person name="Nichols A."/>
            <person name="Cepeda A.J."/>
            <person name="Yan W."/>
            <person name="Fan B."/>
            <person name="Jiang Y."/>
            <person name="Adhikari A."/>
            <person name="Zheng C.-J."/>
            <person name="Schuster L."/>
            <person name="Cowan T.M."/>
            <person name="Smanski M.J."/>
            <person name="Chevrette M.G."/>
            <person name="De Carvalho L.P.S."/>
            <person name="Shen B."/>
        </authorList>
    </citation>
    <scope>NUCLEOTIDE SEQUENCE [LARGE SCALE GENOMIC DNA]</scope>
    <source>
        <strain evidence="4 5">NPDC001281</strain>
    </source>
</reference>
<evidence type="ECO:0000313" key="5">
    <source>
        <dbReference type="Proteomes" id="UP001602119"/>
    </source>
</evidence>
<dbReference type="EMBL" id="JBIAXI010000040">
    <property type="protein sequence ID" value="MFF4778999.1"/>
    <property type="molecule type" value="Genomic_DNA"/>
</dbReference>
<keyword evidence="5" id="KW-1185">Reference proteome</keyword>
<proteinExistence type="predicted"/>
<dbReference type="PANTHER" id="PTHR30121">
    <property type="entry name" value="UNCHARACTERIZED PROTEIN YJGR-RELATED"/>
    <property type="match status" value="1"/>
</dbReference>
<accession>A0ABW6VI12</accession>
<evidence type="ECO:0000256" key="1">
    <source>
        <dbReference type="SAM" id="MobiDB-lite"/>
    </source>
</evidence>
<protein>
    <submittedName>
        <fullName evidence="4">Type IV secretory system conjugative DNA transfer family protein</fullName>
    </submittedName>
</protein>
<dbReference type="InterPro" id="IPR058441">
    <property type="entry name" value="DUF8128"/>
</dbReference>
<feature type="compositionally biased region" description="Polar residues" evidence="1">
    <location>
        <begin position="795"/>
        <end position="805"/>
    </location>
</feature>
<comment type="caution">
    <text evidence="4">The sequence shown here is derived from an EMBL/GenBank/DDBJ whole genome shotgun (WGS) entry which is preliminary data.</text>
</comment>